<dbReference type="RefSeq" id="WP_200356273.1">
    <property type="nucleotide sequence ID" value="NZ_JAENIL010000025.1"/>
</dbReference>
<reference evidence="2" key="1">
    <citation type="submission" date="2021-01" db="EMBL/GenBank/DDBJ databases">
        <title>Modified the classification status of verrucomicrobia.</title>
        <authorList>
            <person name="Feng X."/>
        </authorList>
    </citation>
    <scope>NUCLEOTIDE SEQUENCE</scope>
    <source>
        <strain evidence="2">KCTC 13126</strain>
    </source>
</reference>
<sequence length="83" mass="9433">MRDESLANKQSHLLGVGLDNEDGHKRITQAEKFSIVGGSQETHERMTETVVKTFEDMKKAGKQLETIEKKHLAELIEKNRPSE</sequence>
<evidence type="ECO:0000313" key="3">
    <source>
        <dbReference type="Proteomes" id="UP000617628"/>
    </source>
</evidence>
<dbReference type="EMBL" id="JAENIL010000025">
    <property type="protein sequence ID" value="MBK1878060.1"/>
    <property type="molecule type" value="Genomic_DNA"/>
</dbReference>
<name>A0A934VRL0_9BACT</name>
<comment type="caution">
    <text evidence="2">The sequence shown here is derived from an EMBL/GenBank/DDBJ whole genome shotgun (WGS) entry which is preliminary data.</text>
</comment>
<proteinExistence type="predicted"/>
<dbReference type="Proteomes" id="UP000617628">
    <property type="component" value="Unassembled WGS sequence"/>
</dbReference>
<evidence type="ECO:0000256" key="1">
    <source>
        <dbReference type="SAM" id="MobiDB-lite"/>
    </source>
</evidence>
<protein>
    <submittedName>
        <fullName evidence="2">Uncharacterized protein</fullName>
    </submittedName>
</protein>
<evidence type="ECO:0000313" key="2">
    <source>
        <dbReference type="EMBL" id="MBK1878060.1"/>
    </source>
</evidence>
<dbReference type="AlphaFoldDB" id="A0A934VRL0"/>
<gene>
    <name evidence="2" type="ORF">JIN87_14370</name>
</gene>
<accession>A0A934VRL0</accession>
<keyword evidence="3" id="KW-1185">Reference proteome</keyword>
<feature type="region of interest" description="Disordered" evidence="1">
    <location>
        <begin position="1"/>
        <end position="21"/>
    </location>
</feature>
<organism evidence="2 3">
    <name type="scientific">Pelagicoccus mobilis</name>
    <dbReference type="NCBI Taxonomy" id="415221"/>
    <lineage>
        <taxon>Bacteria</taxon>
        <taxon>Pseudomonadati</taxon>
        <taxon>Verrucomicrobiota</taxon>
        <taxon>Opitutia</taxon>
        <taxon>Puniceicoccales</taxon>
        <taxon>Pelagicoccaceae</taxon>
        <taxon>Pelagicoccus</taxon>
    </lineage>
</organism>